<feature type="compositionally biased region" description="Low complexity" evidence="3">
    <location>
        <begin position="882"/>
        <end position="893"/>
    </location>
</feature>
<dbReference type="Pfam" id="PF25597">
    <property type="entry name" value="SH3_retrovirus"/>
    <property type="match status" value="1"/>
</dbReference>
<feature type="domain" description="CCHC-type" evidence="4">
    <location>
        <begin position="336"/>
        <end position="349"/>
    </location>
</feature>
<dbReference type="PROSITE" id="PS50158">
    <property type="entry name" value="ZF_CCHC"/>
    <property type="match status" value="2"/>
</dbReference>
<dbReference type="Proteomes" id="UP001457282">
    <property type="component" value="Unassembled WGS sequence"/>
</dbReference>
<dbReference type="InterPro" id="IPR036875">
    <property type="entry name" value="Znf_CCHC_sf"/>
</dbReference>
<dbReference type="Pfam" id="PF13976">
    <property type="entry name" value="gag_pre-integrs"/>
    <property type="match status" value="1"/>
</dbReference>
<dbReference type="SUPFAM" id="SSF57756">
    <property type="entry name" value="Retrovirus zinc finger-like domains"/>
    <property type="match status" value="1"/>
</dbReference>
<reference evidence="6 7" key="1">
    <citation type="journal article" date="2023" name="G3 (Bethesda)">
        <title>A chromosome-length genome assembly and annotation of blackberry (Rubus argutus, cv. 'Hillquist').</title>
        <authorList>
            <person name="Bruna T."/>
            <person name="Aryal R."/>
            <person name="Dudchenko O."/>
            <person name="Sargent D.J."/>
            <person name="Mead D."/>
            <person name="Buti M."/>
            <person name="Cavallini A."/>
            <person name="Hytonen T."/>
            <person name="Andres J."/>
            <person name="Pham M."/>
            <person name="Weisz D."/>
            <person name="Mascagni F."/>
            <person name="Usai G."/>
            <person name="Natali L."/>
            <person name="Bassil N."/>
            <person name="Fernandez G.E."/>
            <person name="Lomsadze A."/>
            <person name="Armour M."/>
            <person name="Olukolu B."/>
            <person name="Poorten T."/>
            <person name="Britton C."/>
            <person name="Davik J."/>
            <person name="Ashrafi H."/>
            <person name="Aiden E.L."/>
            <person name="Borodovsky M."/>
            <person name="Worthington M."/>
        </authorList>
    </citation>
    <scope>NUCLEOTIDE SEQUENCE [LARGE SCALE GENOMIC DNA]</scope>
    <source>
        <strain evidence="6">PI 553951</strain>
    </source>
</reference>
<feature type="domain" description="CCHC-type" evidence="4">
    <location>
        <begin position="367"/>
        <end position="380"/>
    </location>
</feature>
<evidence type="ECO:0000313" key="6">
    <source>
        <dbReference type="EMBL" id="KAK9919841.1"/>
    </source>
</evidence>
<evidence type="ECO:0000259" key="5">
    <source>
        <dbReference type="PROSITE" id="PS50994"/>
    </source>
</evidence>
<organism evidence="6 7">
    <name type="scientific">Rubus argutus</name>
    <name type="common">Southern blackberry</name>
    <dbReference type="NCBI Taxonomy" id="59490"/>
    <lineage>
        <taxon>Eukaryota</taxon>
        <taxon>Viridiplantae</taxon>
        <taxon>Streptophyta</taxon>
        <taxon>Embryophyta</taxon>
        <taxon>Tracheophyta</taxon>
        <taxon>Spermatophyta</taxon>
        <taxon>Magnoliopsida</taxon>
        <taxon>eudicotyledons</taxon>
        <taxon>Gunneridae</taxon>
        <taxon>Pentapetalae</taxon>
        <taxon>rosids</taxon>
        <taxon>fabids</taxon>
        <taxon>Rosales</taxon>
        <taxon>Rosaceae</taxon>
        <taxon>Rosoideae</taxon>
        <taxon>Rosoideae incertae sedis</taxon>
        <taxon>Rubus</taxon>
    </lineage>
</organism>
<dbReference type="Gene3D" id="4.10.60.10">
    <property type="entry name" value="Zinc finger, CCHC-type"/>
    <property type="match status" value="1"/>
</dbReference>
<dbReference type="Pfam" id="PF00665">
    <property type="entry name" value="rve"/>
    <property type="match status" value="1"/>
</dbReference>
<keyword evidence="2" id="KW-0479">Metal-binding</keyword>
<keyword evidence="2" id="KW-0863">Zinc-finger</keyword>
<dbReference type="Pfam" id="PF07727">
    <property type="entry name" value="RVT_2"/>
    <property type="match status" value="1"/>
</dbReference>
<dbReference type="InterPro" id="IPR057670">
    <property type="entry name" value="SH3_retrovirus"/>
</dbReference>
<feature type="compositionally biased region" description="Low complexity" evidence="3">
    <location>
        <begin position="909"/>
        <end position="934"/>
    </location>
</feature>
<keyword evidence="2" id="KW-0862">Zinc</keyword>
<evidence type="ECO:0000259" key="4">
    <source>
        <dbReference type="PROSITE" id="PS50158"/>
    </source>
</evidence>
<dbReference type="SMART" id="SM00343">
    <property type="entry name" value="ZnF_C2HC"/>
    <property type="match status" value="2"/>
</dbReference>
<keyword evidence="1" id="KW-0378">Hydrolase</keyword>
<dbReference type="PANTHER" id="PTHR11439:SF455">
    <property type="entry name" value="RLK (RECEPTOR-LIKE PROTEIN KINASE) 8, PUTATIVE-RELATED"/>
    <property type="match status" value="1"/>
</dbReference>
<feature type="region of interest" description="Disordered" evidence="3">
    <location>
        <begin position="905"/>
        <end position="934"/>
    </location>
</feature>
<feature type="region of interest" description="Disordered" evidence="3">
    <location>
        <begin position="878"/>
        <end position="897"/>
    </location>
</feature>
<dbReference type="InterPro" id="IPR013103">
    <property type="entry name" value="RVT_2"/>
</dbReference>
<accession>A0AAW1W7K8</accession>
<evidence type="ECO:0008006" key="8">
    <source>
        <dbReference type="Google" id="ProtNLM"/>
    </source>
</evidence>
<evidence type="ECO:0000256" key="2">
    <source>
        <dbReference type="PROSITE-ProRule" id="PRU00047"/>
    </source>
</evidence>
<dbReference type="SUPFAM" id="SSF56672">
    <property type="entry name" value="DNA/RNA polymerases"/>
    <property type="match status" value="1"/>
</dbReference>
<comment type="caution">
    <text evidence="6">The sequence shown here is derived from an EMBL/GenBank/DDBJ whole genome shotgun (WGS) entry which is preliminary data.</text>
</comment>
<dbReference type="InterPro" id="IPR001878">
    <property type="entry name" value="Znf_CCHC"/>
</dbReference>
<evidence type="ECO:0000256" key="1">
    <source>
        <dbReference type="ARBA" id="ARBA00022750"/>
    </source>
</evidence>
<dbReference type="InterPro" id="IPR054722">
    <property type="entry name" value="PolX-like_BBD"/>
</dbReference>
<gene>
    <name evidence="6" type="ORF">M0R45_028416</name>
</gene>
<dbReference type="GO" id="GO:0004190">
    <property type="term" value="F:aspartic-type endopeptidase activity"/>
    <property type="evidence" value="ECO:0007669"/>
    <property type="project" value="UniProtKB-KW"/>
</dbReference>
<dbReference type="GO" id="GO:0003676">
    <property type="term" value="F:nucleic acid binding"/>
    <property type="evidence" value="ECO:0007669"/>
    <property type="project" value="InterPro"/>
</dbReference>
<evidence type="ECO:0000256" key="3">
    <source>
        <dbReference type="SAM" id="MobiDB-lite"/>
    </source>
</evidence>
<dbReference type="Pfam" id="PF14223">
    <property type="entry name" value="Retrotran_gag_2"/>
    <property type="match status" value="1"/>
</dbReference>
<dbReference type="PROSITE" id="PS50994">
    <property type="entry name" value="INTEGRASE"/>
    <property type="match status" value="1"/>
</dbReference>
<keyword evidence="1" id="KW-0064">Aspartyl protease</keyword>
<name>A0AAW1W7K8_RUBAR</name>
<dbReference type="PANTHER" id="PTHR11439">
    <property type="entry name" value="GAG-POL-RELATED RETROTRANSPOSON"/>
    <property type="match status" value="1"/>
</dbReference>
<dbReference type="InterPro" id="IPR043502">
    <property type="entry name" value="DNA/RNA_pol_sf"/>
</dbReference>
<dbReference type="EMBL" id="JBEDUW010000006">
    <property type="protein sequence ID" value="KAK9919841.1"/>
    <property type="molecule type" value="Genomic_DNA"/>
</dbReference>
<feature type="domain" description="Integrase catalytic" evidence="5">
    <location>
        <begin position="603"/>
        <end position="769"/>
    </location>
</feature>
<dbReference type="InterPro" id="IPR036397">
    <property type="entry name" value="RNaseH_sf"/>
</dbReference>
<dbReference type="GO" id="GO:0015074">
    <property type="term" value="P:DNA integration"/>
    <property type="evidence" value="ECO:0007669"/>
    <property type="project" value="InterPro"/>
</dbReference>
<keyword evidence="1" id="KW-0645">Protease</keyword>
<dbReference type="InterPro" id="IPR025724">
    <property type="entry name" value="GAG-pre-integrase_dom"/>
</dbReference>
<dbReference type="Gene3D" id="3.30.420.10">
    <property type="entry name" value="Ribonuclease H-like superfamily/Ribonuclease H"/>
    <property type="match status" value="1"/>
</dbReference>
<dbReference type="InterPro" id="IPR001584">
    <property type="entry name" value="Integrase_cat-core"/>
</dbReference>
<sequence length="1546" mass="171109">MVASSASLLSGVCHIVTTKLDDNNFPTWHFQMQSLLRGHGLLRFVDGTLPCPSQYVLGEDGRLSPAEDYEAWMEQDSNLISLLIATLSPEALTQVVGCTSAMEVWNTLKDRYATVSRSNVVQLKSKLQSIEKGSDSIDQYLLRVKIARDQLAAIGEKIADEDIMILILKGLPSEFSTARFMIKAKTSSITMAELRSLLLAAESEIESESKSLTFGSITALVAKNNSSGSLNAPAHNQDSKGLLPTPGIGYPGYSASHNAPRSGNQRGYMHNSGGYGNFRPRNAWNSNNGGLNHAANGNFGSGNRVFGTPRHLNHNNSFHGGFSDHSHYTGRPRIFCQICGKPGHSAQTCWHLSKNQPTGASTSTIECQICGNSGHTAADCAHRQQFSDLQTSHSALTASVQVTPPTQEVWITDSGASAHMTADLNSLQNVTTYPDGDHVQVGNGAGLKIRHIGQGSIFLNKNAVLALKKILHVPKLAAHLLSVYQLCKDNNCRMIFDEFCFYIQDKVTGQVLFQGMSDNGLYPIPITHLNKMVSSSTCPTAFLGTQISQSLWHQRLGHPSNVITSSMLSKSKVHATANSSSIVCESCLAGKFTRLPFPKSSTKSVIPFEVIHSDVWGPSPHTSIEGFRYYLTFIDECTRYCWIFPLHNKAQVCSVFLSFHAFISTQFSTSIKILQTDGGGEYVGHSLQTFLLKHGIMHQKSCPYTPQQNGLAERKNRHIVETALTLLHQSHLPPKFWYHACATAVFLINRMPCTTLKMSSPFEMLHKKPPFLDSLRVFGCACFPLLKPYNSNKLQVKTSRCIFLGYAPGYKGFICYNPISSKFIISRHVVFNESSFPYPLMSSSQDSTTSCSSTQVSIPFFLPPLHSQLGEVNSQQHLPSPVHQVQQNNMQQHSTSSTPILNEASAAMSTSPTLDTSSSLRSGHDQTSSSQLLSDLPSTSADFVLQPHEHYIPISDIEIAIHPPSEATASLISNYVPHSTSTHVTINDHPMVTRGKNGIFKKRAYHASTSITDPTTTEPSSYKKALLVPEWKHAMQEEYDALMTQGTWKLVPCPLDKNLVSCKWIFKIKRNSDGSISRHKARLVARGFSQEEGIDYEETFSPVVRHTTVRLVLALAAQFGWKLHQLDVKNAFLHGILKEEVYMSQPPGFESPDLPHHVCKLEKSLYGLKQAPRAWNERFTSHLPSLGFKPSFADPSLFVRSSGHSFTYLLLYVDDIIITGNSAKDIQFVKDALQREFDMKDLGLLHYFLGLQITYLPDGLFISQGKYARDIIAKAGMSDCNPSLTPCAPYTKLLKNEGAPFTDVRTYRSLVGCLQYLTFTRPDIAYSVNSVCQFMQSPTEQHFLAVKRIIRYLKGTLDHGIIFRAAPLELKAYTDSDWAGDPNDRRSTTGFVIFLGNCPISWSSRKQTSVSRSSTEAEYRAMADTASEVLWLRHLLDDLHITLPSAPTLHCDNVSALALATNPIHNSKVKHVEVDIHFTREKVARGELTLQFVPSLQQLADILTKGLDSPQFKYLCGNLMLGSKHKLEGGCKDDKENGIHHGQQES</sequence>
<dbReference type="SUPFAM" id="SSF53098">
    <property type="entry name" value="Ribonuclease H-like"/>
    <property type="match status" value="1"/>
</dbReference>
<keyword evidence="7" id="KW-1185">Reference proteome</keyword>
<dbReference type="CDD" id="cd09272">
    <property type="entry name" value="RNase_HI_RT_Ty1"/>
    <property type="match status" value="1"/>
</dbReference>
<proteinExistence type="predicted"/>
<dbReference type="GO" id="GO:0008270">
    <property type="term" value="F:zinc ion binding"/>
    <property type="evidence" value="ECO:0007669"/>
    <property type="project" value="UniProtKB-KW"/>
</dbReference>
<dbReference type="InterPro" id="IPR012337">
    <property type="entry name" value="RNaseH-like_sf"/>
</dbReference>
<dbReference type="Pfam" id="PF22936">
    <property type="entry name" value="Pol_BBD"/>
    <property type="match status" value="1"/>
</dbReference>
<evidence type="ECO:0000313" key="7">
    <source>
        <dbReference type="Proteomes" id="UP001457282"/>
    </source>
</evidence>
<protein>
    <recommendedName>
        <fullName evidence="8">RNA-directed DNA polymerase</fullName>
    </recommendedName>
</protein>